<evidence type="ECO:0000313" key="2">
    <source>
        <dbReference type="EMBL" id="CAF4289030.1"/>
    </source>
</evidence>
<accession>A0A820H8I7</accession>
<dbReference type="AlphaFoldDB" id="A0A820H8I7"/>
<feature type="non-terminal residue" evidence="2">
    <location>
        <position position="21"/>
    </location>
</feature>
<proteinExistence type="predicted"/>
<sequence length="21" mass="2456">MNIPQRLAPKRKNVQDFTLSV</sequence>
<dbReference type="EMBL" id="CAJOBB010013329">
    <property type="protein sequence ID" value="CAF4289030.1"/>
    <property type="molecule type" value="Genomic_DNA"/>
</dbReference>
<protein>
    <submittedName>
        <fullName evidence="2">Uncharacterized protein</fullName>
    </submittedName>
</protein>
<comment type="caution">
    <text evidence="2">The sequence shown here is derived from an EMBL/GenBank/DDBJ whole genome shotgun (WGS) entry which is preliminary data.</text>
</comment>
<feature type="region of interest" description="Disordered" evidence="1">
    <location>
        <begin position="1"/>
        <end position="21"/>
    </location>
</feature>
<evidence type="ECO:0000313" key="3">
    <source>
        <dbReference type="Proteomes" id="UP000663868"/>
    </source>
</evidence>
<gene>
    <name evidence="2" type="ORF">KXQ929_LOCUS44881</name>
</gene>
<dbReference type="Proteomes" id="UP000663868">
    <property type="component" value="Unassembled WGS sequence"/>
</dbReference>
<organism evidence="2 3">
    <name type="scientific">Adineta steineri</name>
    <dbReference type="NCBI Taxonomy" id="433720"/>
    <lineage>
        <taxon>Eukaryota</taxon>
        <taxon>Metazoa</taxon>
        <taxon>Spiralia</taxon>
        <taxon>Gnathifera</taxon>
        <taxon>Rotifera</taxon>
        <taxon>Eurotatoria</taxon>
        <taxon>Bdelloidea</taxon>
        <taxon>Adinetida</taxon>
        <taxon>Adinetidae</taxon>
        <taxon>Adineta</taxon>
    </lineage>
</organism>
<name>A0A820H8I7_9BILA</name>
<reference evidence="2" key="1">
    <citation type="submission" date="2021-02" db="EMBL/GenBank/DDBJ databases">
        <authorList>
            <person name="Nowell W R."/>
        </authorList>
    </citation>
    <scope>NUCLEOTIDE SEQUENCE</scope>
</reference>
<evidence type="ECO:0000256" key="1">
    <source>
        <dbReference type="SAM" id="MobiDB-lite"/>
    </source>
</evidence>